<organism evidence="1 2">
    <name type="scientific">Dreissena polymorpha</name>
    <name type="common">Zebra mussel</name>
    <name type="synonym">Mytilus polymorpha</name>
    <dbReference type="NCBI Taxonomy" id="45954"/>
    <lineage>
        <taxon>Eukaryota</taxon>
        <taxon>Metazoa</taxon>
        <taxon>Spiralia</taxon>
        <taxon>Lophotrochozoa</taxon>
        <taxon>Mollusca</taxon>
        <taxon>Bivalvia</taxon>
        <taxon>Autobranchia</taxon>
        <taxon>Heteroconchia</taxon>
        <taxon>Euheterodonta</taxon>
        <taxon>Imparidentia</taxon>
        <taxon>Neoheterodontei</taxon>
        <taxon>Myida</taxon>
        <taxon>Dreissenoidea</taxon>
        <taxon>Dreissenidae</taxon>
        <taxon>Dreissena</taxon>
    </lineage>
</organism>
<gene>
    <name evidence="1" type="ORF">DPMN_068933</name>
</gene>
<name>A0A9D3YY49_DREPO</name>
<keyword evidence="2" id="KW-1185">Reference proteome</keyword>
<evidence type="ECO:0000313" key="2">
    <source>
        <dbReference type="Proteomes" id="UP000828390"/>
    </source>
</evidence>
<evidence type="ECO:0000313" key="1">
    <source>
        <dbReference type="EMBL" id="KAH3709470.1"/>
    </source>
</evidence>
<protein>
    <submittedName>
        <fullName evidence="1">Uncharacterized protein</fullName>
    </submittedName>
</protein>
<proteinExistence type="predicted"/>
<reference evidence="1" key="1">
    <citation type="journal article" date="2019" name="bioRxiv">
        <title>The Genome of the Zebra Mussel, Dreissena polymorpha: A Resource for Invasive Species Research.</title>
        <authorList>
            <person name="McCartney M.A."/>
            <person name="Auch B."/>
            <person name="Kono T."/>
            <person name="Mallez S."/>
            <person name="Zhang Y."/>
            <person name="Obille A."/>
            <person name="Becker A."/>
            <person name="Abrahante J.E."/>
            <person name="Garbe J."/>
            <person name="Badalamenti J.P."/>
            <person name="Herman A."/>
            <person name="Mangelson H."/>
            <person name="Liachko I."/>
            <person name="Sullivan S."/>
            <person name="Sone E.D."/>
            <person name="Koren S."/>
            <person name="Silverstein K.A.T."/>
            <person name="Beckman K.B."/>
            <person name="Gohl D.M."/>
        </authorList>
    </citation>
    <scope>NUCLEOTIDE SEQUENCE</scope>
    <source>
        <strain evidence="1">Duluth1</strain>
        <tissue evidence="1">Whole animal</tissue>
    </source>
</reference>
<comment type="caution">
    <text evidence="1">The sequence shown here is derived from an EMBL/GenBank/DDBJ whole genome shotgun (WGS) entry which is preliminary data.</text>
</comment>
<sequence>MDVFLGKAKYFLLLLRHDQEDAAHLRRVLMLYKGSRRRSSVGKRTNHGSR</sequence>
<dbReference type="AlphaFoldDB" id="A0A9D3YY49"/>
<dbReference type="EMBL" id="JAIWYP010000014">
    <property type="protein sequence ID" value="KAH3709470.1"/>
    <property type="molecule type" value="Genomic_DNA"/>
</dbReference>
<dbReference type="Proteomes" id="UP000828390">
    <property type="component" value="Unassembled WGS sequence"/>
</dbReference>
<reference evidence="1" key="2">
    <citation type="submission" date="2020-11" db="EMBL/GenBank/DDBJ databases">
        <authorList>
            <person name="McCartney M.A."/>
            <person name="Auch B."/>
            <person name="Kono T."/>
            <person name="Mallez S."/>
            <person name="Becker A."/>
            <person name="Gohl D.M."/>
            <person name="Silverstein K.A.T."/>
            <person name="Koren S."/>
            <person name="Bechman K.B."/>
            <person name="Herman A."/>
            <person name="Abrahante J.E."/>
            <person name="Garbe J."/>
        </authorList>
    </citation>
    <scope>NUCLEOTIDE SEQUENCE</scope>
    <source>
        <strain evidence="1">Duluth1</strain>
        <tissue evidence="1">Whole animal</tissue>
    </source>
</reference>
<accession>A0A9D3YY49</accession>